<feature type="transmembrane region" description="Helical" evidence="1">
    <location>
        <begin position="6"/>
        <end position="27"/>
    </location>
</feature>
<dbReference type="AlphaFoldDB" id="A0A1H5FQM4"/>
<gene>
    <name evidence="2" type="ORF">SAMN05421553_3937</name>
</gene>
<dbReference type="RefSeq" id="WP_090386093.1">
    <property type="nucleotide sequence ID" value="NZ_CP156749.1"/>
</dbReference>
<dbReference type="EMBL" id="FNSC01000001">
    <property type="protein sequence ID" value="SEE05687.1"/>
    <property type="molecule type" value="Genomic_DNA"/>
</dbReference>
<dbReference type="Proteomes" id="UP000242849">
    <property type="component" value="Unassembled WGS sequence"/>
</dbReference>
<name>A0A1H5FQM4_PSEAG</name>
<organism evidence="2 3">
    <name type="scientific">Pseudomonas anguilliseptica</name>
    <dbReference type="NCBI Taxonomy" id="53406"/>
    <lineage>
        <taxon>Bacteria</taxon>
        <taxon>Pseudomonadati</taxon>
        <taxon>Pseudomonadota</taxon>
        <taxon>Gammaproteobacteria</taxon>
        <taxon>Pseudomonadales</taxon>
        <taxon>Pseudomonadaceae</taxon>
        <taxon>Pseudomonas</taxon>
    </lineage>
</organism>
<feature type="transmembrane region" description="Helical" evidence="1">
    <location>
        <begin position="130"/>
        <end position="151"/>
    </location>
</feature>
<dbReference type="STRING" id="53406.SAMN05421553_3937"/>
<evidence type="ECO:0000313" key="3">
    <source>
        <dbReference type="Proteomes" id="UP000242849"/>
    </source>
</evidence>
<evidence type="ECO:0000256" key="1">
    <source>
        <dbReference type="SAM" id="Phobius"/>
    </source>
</evidence>
<dbReference type="InterPro" id="IPR018729">
    <property type="entry name" value="DUF2269_transmembrane"/>
</dbReference>
<dbReference type="Pfam" id="PF10027">
    <property type="entry name" value="DUF2269"/>
    <property type="match status" value="1"/>
</dbReference>
<accession>A0A1H5FQM4</accession>
<proteinExistence type="predicted"/>
<protein>
    <submittedName>
        <fullName evidence="2">Uncharacterized membrane protein</fullName>
    </submittedName>
</protein>
<evidence type="ECO:0000313" key="2">
    <source>
        <dbReference type="EMBL" id="SEE05687.1"/>
    </source>
</evidence>
<keyword evidence="1" id="KW-0812">Transmembrane</keyword>
<keyword evidence="3" id="KW-1185">Reference proteome</keyword>
<dbReference type="OrthoDB" id="9786302at2"/>
<keyword evidence="1" id="KW-1133">Transmembrane helix</keyword>
<reference evidence="3" key="1">
    <citation type="submission" date="2016-10" db="EMBL/GenBank/DDBJ databases">
        <authorList>
            <person name="Varghese N."/>
            <person name="Submissions S."/>
        </authorList>
    </citation>
    <scope>NUCLEOTIDE SEQUENCE [LARGE SCALE GENOMIC DNA]</scope>
    <source>
        <strain evidence="3">DSM 12111</strain>
    </source>
</reference>
<feature type="transmembrane region" description="Helical" evidence="1">
    <location>
        <begin position="39"/>
        <end position="61"/>
    </location>
</feature>
<keyword evidence="1" id="KW-0472">Membrane</keyword>
<feature type="transmembrane region" description="Helical" evidence="1">
    <location>
        <begin position="81"/>
        <end position="102"/>
    </location>
</feature>
<sequence>MLYLSLKWLHILSATVLVGVGFGTAFYKWMIDRSGDVRAIVYTSRLVVLADWLFTTPAIILQPLTGLWMLHIAGYSLSSTWIAWTLLLYVLAGVCWLPVVWLQYRMRALAAAALATDQALPASYWRCARIWFWLGIPAFFAMLAIYALMVFKPQ</sequence>